<comment type="similarity">
    <text evidence="1">Belongs to the peptidase S13 family.</text>
</comment>
<sequence length="445" mass="50745">MIQYFPLRKLTKNPYSNSTISFLILLILTSCASVKQIAIEKDASRLLNQSPIFSSHFTGFSIYDIELNQFIASHNSTLKFTPASNTKLLTAYTTLRTFSDSIPSLALQGIDSGFIVSPLGDPSFLYSPFKNQTVFEKLKSAKKILIHLPESEVSPYGSGWAWDDYIYNYQPQRSLWPIYGNTVSIKKAGDTLTITPPFFKDYVEILKQQRPGELIDRELKFNLFKAYLESDTSDFERIIPFEYSNELLLQLLNDTLANEVNWYDGEAILTDTLYAQHIDSVLVKMLKPSDNFLAEQLLLMSARQSGFDEVKPFIKHIKTTWLAHLSDMVWVDGSGLSRYNLIAPVDQVRLLKNCLDEFGWERMTALLPSGGEGTLKDLYLPLEEEEPFIFAKTGTLSNNHNLSGYLITKSGKRLIFSFMSNHYIRPTTEVKKAMEAFLQEIRNAY</sequence>
<dbReference type="GO" id="GO:0006508">
    <property type="term" value="P:proteolysis"/>
    <property type="evidence" value="ECO:0007669"/>
    <property type="project" value="InterPro"/>
</dbReference>
<reference evidence="3 4" key="1">
    <citation type="submission" date="2017-06" db="EMBL/GenBank/DDBJ databases">
        <authorList>
            <person name="Kim H.J."/>
            <person name="Triplett B.A."/>
        </authorList>
    </citation>
    <scope>NUCLEOTIDE SEQUENCE [LARGE SCALE GENOMIC DNA]</scope>
    <source>
        <strain evidence="3 4">DSM 19307</strain>
    </source>
</reference>
<dbReference type="PANTHER" id="PTHR30023">
    <property type="entry name" value="D-ALANYL-D-ALANINE CARBOXYPEPTIDASE"/>
    <property type="match status" value="1"/>
</dbReference>
<dbReference type="PRINTS" id="PR00922">
    <property type="entry name" value="DADACBPTASE3"/>
</dbReference>
<accession>A0A239LJW1</accession>
<organism evidence="3 4">
    <name type="scientific">Ekhidna lutea</name>
    <dbReference type="NCBI Taxonomy" id="447679"/>
    <lineage>
        <taxon>Bacteria</taxon>
        <taxon>Pseudomonadati</taxon>
        <taxon>Bacteroidota</taxon>
        <taxon>Cytophagia</taxon>
        <taxon>Cytophagales</taxon>
        <taxon>Reichenbachiellaceae</taxon>
        <taxon>Ekhidna</taxon>
    </lineage>
</organism>
<dbReference type="Proteomes" id="UP000198393">
    <property type="component" value="Unassembled WGS sequence"/>
</dbReference>
<keyword evidence="3" id="KW-0121">Carboxypeptidase</keyword>
<evidence type="ECO:0000313" key="3">
    <source>
        <dbReference type="EMBL" id="SNT30957.1"/>
    </source>
</evidence>
<keyword evidence="3" id="KW-0645">Protease</keyword>
<dbReference type="AlphaFoldDB" id="A0A239LJW1"/>
<gene>
    <name evidence="3" type="ORF">SAMN05421640_3340</name>
</gene>
<dbReference type="GO" id="GO:0004185">
    <property type="term" value="F:serine-type carboxypeptidase activity"/>
    <property type="evidence" value="ECO:0007669"/>
    <property type="project" value="InterPro"/>
</dbReference>
<evidence type="ECO:0000313" key="4">
    <source>
        <dbReference type="Proteomes" id="UP000198393"/>
    </source>
</evidence>
<dbReference type="PANTHER" id="PTHR30023:SF0">
    <property type="entry name" value="PENICILLIN-SENSITIVE CARBOXYPEPTIDASE A"/>
    <property type="match status" value="1"/>
</dbReference>
<dbReference type="EMBL" id="FZPD01000005">
    <property type="protein sequence ID" value="SNT30957.1"/>
    <property type="molecule type" value="Genomic_DNA"/>
</dbReference>
<dbReference type="InterPro" id="IPR012338">
    <property type="entry name" value="Beta-lactam/transpept-like"/>
</dbReference>
<proteinExistence type="inferred from homology"/>
<dbReference type="Gene3D" id="3.40.710.10">
    <property type="entry name" value="DD-peptidase/beta-lactamase superfamily"/>
    <property type="match status" value="2"/>
</dbReference>
<keyword evidence="2" id="KW-0378">Hydrolase</keyword>
<dbReference type="GO" id="GO:0000270">
    <property type="term" value="P:peptidoglycan metabolic process"/>
    <property type="evidence" value="ECO:0007669"/>
    <property type="project" value="TreeGrafter"/>
</dbReference>
<dbReference type="Pfam" id="PF02113">
    <property type="entry name" value="Peptidase_S13"/>
    <property type="match status" value="2"/>
</dbReference>
<keyword evidence="4" id="KW-1185">Reference proteome</keyword>
<protein>
    <submittedName>
        <fullName evidence="3">D-alanyl-D-alanine carboxypeptidase / D-alanyl-D-alanine-endopeptidase (Penicillin-binding protein 4)</fullName>
    </submittedName>
</protein>
<dbReference type="OrthoDB" id="9802627at2"/>
<dbReference type="InterPro" id="IPR000667">
    <property type="entry name" value="Peptidase_S13"/>
</dbReference>
<dbReference type="SUPFAM" id="SSF56601">
    <property type="entry name" value="beta-lactamase/transpeptidase-like"/>
    <property type="match status" value="1"/>
</dbReference>
<dbReference type="RefSeq" id="WP_089358001.1">
    <property type="nucleotide sequence ID" value="NZ_FZPD01000005.1"/>
</dbReference>
<evidence type="ECO:0000256" key="2">
    <source>
        <dbReference type="ARBA" id="ARBA00022801"/>
    </source>
</evidence>
<evidence type="ECO:0000256" key="1">
    <source>
        <dbReference type="ARBA" id="ARBA00006096"/>
    </source>
</evidence>
<name>A0A239LJW1_EKHLU</name>